<dbReference type="RefSeq" id="WP_091728697.1">
    <property type="nucleotide sequence ID" value="NZ_LT629757.1"/>
</dbReference>
<dbReference type="AlphaFoldDB" id="A0A1H1S2N7"/>
<evidence type="ECO:0000313" key="3">
    <source>
        <dbReference type="Proteomes" id="UP000198859"/>
    </source>
</evidence>
<dbReference type="STRING" id="642780.SAMN04488570_1846"/>
<evidence type="ECO:0000259" key="1">
    <source>
        <dbReference type="SMART" id="SM00858"/>
    </source>
</evidence>
<dbReference type="OrthoDB" id="4808509at2"/>
<protein>
    <submittedName>
        <fullName evidence="2">Flp pilus assembly protein CpaB</fullName>
    </submittedName>
</protein>
<dbReference type="EMBL" id="LT629757">
    <property type="protein sequence ID" value="SDS42262.1"/>
    <property type="molecule type" value="Genomic_DNA"/>
</dbReference>
<proteinExistence type="predicted"/>
<dbReference type="Proteomes" id="UP000198859">
    <property type="component" value="Chromosome I"/>
</dbReference>
<organism evidence="2 3">
    <name type="scientific">Nocardioides scoriae</name>
    <dbReference type="NCBI Taxonomy" id="642780"/>
    <lineage>
        <taxon>Bacteria</taxon>
        <taxon>Bacillati</taxon>
        <taxon>Actinomycetota</taxon>
        <taxon>Actinomycetes</taxon>
        <taxon>Propionibacteriales</taxon>
        <taxon>Nocardioidaceae</taxon>
        <taxon>Nocardioides</taxon>
    </lineage>
</organism>
<reference evidence="3" key="1">
    <citation type="submission" date="2016-10" db="EMBL/GenBank/DDBJ databases">
        <authorList>
            <person name="Varghese N."/>
            <person name="Submissions S."/>
        </authorList>
    </citation>
    <scope>NUCLEOTIDE SEQUENCE [LARGE SCALE GENOMIC DNA]</scope>
    <source>
        <strain evidence="3">DSM 22127</strain>
    </source>
</reference>
<sequence length="213" mass="21943">MTLARLLAPLRRLRRRVLLHRRSLAALCAAAAVLVGFEVASPPPAPTVAVWTAGRALPGGVVLTGSDLAPRELPPEAVPDDAVTDPREVVGRVLAAPVARGETVTTLRVVRRGLLRGYPGSTAVPLRVTDGEVVSLLRVGDRVSFVVADPDGRGEPQLLVEDVPVVAVPRASAGLGGVAGGSGRLVVVAVPDGEAADVAARAATSILIPVWRD</sequence>
<accession>A0A1H1S2N7</accession>
<gene>
    <name evidence="2" type="ORF">SAMN04488570_1846</name>
</gene>
<feature type="domain" description="SAF" evidence="1">
    <location>
        <begin position="48"/>
        <end position="110"/>
    </location>
</feature>
<keyword evidence="3" id="KW-1185">Reference proteome</keyword>
<name>A0A1H1S2N7_9ACTN</name>
<dbReference type="Pfam" id="PF08666">
    <property type="entry name" value="SAF"/>
    <property type="match status" value="1"/>
</dbReference>
<dbReference type="SMART" id="SM00858">
    <property type="entry name" value="SAF"/>
    <property type="match status" value="1"/>
</dbReference>
<dbReference type="CDD" id="cd11614">
    <property type="entry name" value="SAF_CpaB_FlgA_like"/>
    <property type="match status" value="1"/>
</dbReference>
<dbReference type="InterPro" id="IPR013974">
    <property type="entry name" value="SAF"/>
</dbReference>
<evidence type="ECO:0000313" key="2">
    <source>
        <dbReference type="EMBL" id="SDS42262.1"/>
    </source>
</evidence>